<protein>
    <submittedName>
        <fullName evidence="8">2OG-Fe(II) oxygenase</fullName>
    </submittedName>
</protein>
<dbReference type="Pfam" id="PF13640">
    <property type="entry name" value="2OG-FeII_Oxy_3"/>
    <property type="match status" value="1"/>
</dbReference>
<dbReference type="PROSITE" id="PS51471">
    <property type="entry name" value="FE2OG_OXY"/>
    <property type="match status" value="1"/>
</dbReference>
<dbReference type="InterPro" id="IPR005123">
    <property type="entry name" value="Oxoglu/Fe-dep_dioxygenase_dom"/>
</dbReference>
<keyword evidence="3" id="KW-0847">Vitamin C</keyword>
<keyword evidence="6" id="KW-0408">Iron</keyword>
<evidence type="ECO:0000313" key="8">
    <source>
        <dbReference type="EMBL" id="MBC5764482.1"/>
    </source>
</evidence>
<evidence type="ECO:0000256" key="6">
    <source>
        <dbReference type="ARBA" id="ARBA00023004"/>
    </source>
</evidence>
<evidence type="ECO:0000259" key="7">
    <source>
        <dbReference type="PROSITE" id="PS51471"/>
    </source>
</evidence>
<evidence type="ECO:0000256" key="1">
    <source>
        <dbReference type="ARBA" id="ARBA00001961"/>
    </source>
</evidence>
<dbReference type="GO" id="GO:0051213">
    <property type="term" value="F:dioxygenase activity"/>
    <property type="evidence" value="ECO:0007669"/>
    <property type="project" value="UniProtKB-KW"/>
</dbReference>
<dbReference type="GO" id="GO:0016705">
    <property type="term" value="F:oxidoreductase activity, acting on paired donors, with incorporation or reduction of molecular oxygen"/>
    <property type="evidence" value="ECO:0007669"/>
    <property type="project" value="InterPro"/>
</dbReference>
<dbReference type="EMBL" id="JACORU010000002">
    <property type="protein sequence ID" value="MBC5764482.1"/>
    <property type="molecule type" value="Genomic_DNA"/>
</dbReference>
<dbReference type="SMART" id="SM00702">
    <property type="entry name" value="P4Hc"/>
    <property type="match status" value="1"/>
</dbReference>
<evidence type="ECO:0000256" key="2">
    <source>
        <dbReference type="ARBA" id="ARBA00022723"/>
    </source>
</evidence>
<keyword evidence="2" id="KW-0479">Metal-binding</keyword>
<sequence>MSDENTPTDRLPLQYLLPTGLEDRGGHSVLAWPAGLGPFGQMQDMTLNESVSSVLCVPGVLSAAECDAVSAAGKALPPIDGRVELGEDTYRVSHIAWIEATEAQHWLYHKLGALFRQVNARYGFDLVGMFDALQYTEYGPGQHFDWHMDIGRGQTSLRKLSMTIQLTDSGDYDGGDLELVGLGANPQARHQGTAVFFPSYMGHRVTPVTRGQRRSLVAWASGAPFR</sequence>
<dbReference type="InterPro" id="IPR006620">
    <property type="entry name" value="Pro_4_hyd_alph"/>
</dbReference>
<organism evidence="8 9">
    <name type="scientific">Ramlibacter albus</name>
    <dbReference type="NCBI Taxonomy" id="2079448"/>
    <lineage>
        <taxon>Bacteria</taxon>
        <taxon>Pseudomonadati</taxon>
        <taxon>Pseudomonadota</taxon>
        <taxon>Betaproteobacteria</taxon>
        <taxon>Burkholderiales</taxon>
        <taxon>Comamonadaceae</taxon>
        <taxon>Ramlibacter</taxon>
    </lineage>
</organism>
<comment type="cofactor">
    <cofactor evidence="1">
        <name>L-ascorbate</name>
        <dbReference type="ChEBI" id="CHEBI:38290"/>
    </cofactor>
</comment>
<dbReference type="InterPro" id="IPR044862">
    <property type="entry name" value="Pro_4_hyd_alph_FE2OG_OXY"/>
</dbReference>
<dbReference type="AlphaFoldDB" id="A0A923S4U1"/>
<gene>
    <name evidence="8" type="ORF">H8R02_08475</name>
</gene>
<evidence type="ECO:0000256" key="5">
    <source>
        <dbReference type="ARBA" id="ARBA00023002"/>
    </source>
</evidence>
<dbReference type="GO" id="GO:0005506">
    <property type="term" value="F:iron ion binding"/>
    <property type="evidence" value="ECO:0007669"/>
    <property type="project" value="InterPro"/>
</dbReference>
<dbReference type="Proteomes" id="UP000596827">
    <property type="component" value="Unassembled WGS sequence"/>
</dbReference>
<proteinExistence type="predicted"/>
<dbReference type="RefSeq" id="WP_187080952.1">
    <property type="nucleotide sequence ID" value="NZ_JACORU010000002.1"/>
</dbReference>
<accession>A0A923S4U1</accession>
<evidence type="ECO:0000256" key="4">
    <source>
        <dbReference type="ARBA" id="ARBA00022964"/>
    </source>
</evidence>
<evidence type="ECO:0000313" key="9">
    <source>
        <dbReference type="Proteomes" id="UP000596827"/>
    </source>
</evidence>
<name>A0A923S4U1_9BURK</name>
<reference evidence="8" key="1">
    <citation type="submission" date="2020-08" db="EMBL/GenBank/DDBJ databases">
        <title>Ramlibacter sp. GTP1 16S ribosomal RNA gene genome sequencing and assembly.</title>
        <authorList>
            <person name="Kang M."/>
        </authorList>
    </citation>
    <scope>NUCLEOTIDE SEQUENCE</scope>
    <source>
        <strain evidence="8">GTP1</strain>
    </source>
</reference>
<comment type="caution">
    <text evidence="8">The sequence shown here is derived from an EMBL/GenBank/DDBJ whole genome shotgun (WGS) entry which is preliminary data.</text>
</comment>
<evidence type="ECO:0000256" key="3">
    <source>
        <dbReference type="ARBA" id="ARBA00022896"/>
    </source>
</evidence>
<dbReference type="SUPFAM" id="SSF51197">
    <property type="entry name" value="Clavaminate synthase-like"/>
    <property type="match status" value="1"/>
</dbReference>
<dbReference type="Gene3D" id="2.60.120.620">
    <property type="entry name" value="q2cbj1_9rhob like domain"/>
    <property type="match status" value="1"/>
</dbReference>
<dbReference type="GO" id="GO:0031418">
    <property type="term" value="F:L-ascorbic acid binding"/>
    <property type="evidence" value="ECO:0007669"/>
    <property type="project" value="UniProtKB-KW"/>
</dbReference>
<keyword evidence="5" id="KW-0560">Oxidoreductase</keyword>
<keyword evidence="9" id="KW-1185">Reference proteome</keyword>
<keyword evidence="4" id="KW-0223">Dioxygenase</keyword>
<feature type="domain" description="Fe2OG dioxygenase" evidence="7">
    <location>
        <begin position="129"/>
        <end position="222"/>
    </location>
</feature>